<reference evidence="3" key="1">
    <citation type="journal article" date="2019" name="Int. J. Syst. Evol. Microbiol.">
        <title>The Global Catalogue of Microorganisms (GCM) 10K type strain sequencing project: providing services to taxonomists for standard genome sequencing and annotation.</title>
        <authorList>
            <consortium name="The Broad Institute Genomics Platform"/>
            <consortium name="The Broad Institute Genome Sequencing Center for Infectious Disease"/>
            <person name="Wu L."/>
            <person name="Ma J."/>
        </authorList>
    </citation>
    <scope>NUCLEOTIDE SEQUENCE [LARGE SCALE GENOMIC DNA]</scope>
    <source>
        <strain evidence="3">JCM 17633</strain>
    </source>
</reference>
<gene>
    <name evidence="2" type="ORF">GCM10022292_07320</name>
</gene>
<proteinExistence type="predicted"/>
<sequence>MNTTQTHLRYVEWLNAEEMHKASKEWLSELNFIKDEHLFFEDLVTQFTSQLIALGNFSSSKEIIDAINRSQKQNNTLIEAVRIHENKLQIMVDGIDELEEEKAYIKEHRDLIIAISEFLNEYKSLKTQLFNIIKIIKKEDKSRHLLDRK</sequence>
<evidence type="ECO:0000313" key="2">
    <source>
        <dbReference type="EMBL" id="GAA4241332.1"/>
    </source>
</evidence>
<dbReference type="EMBL" id="BAABCB010000005">
    <property type="protein sequence ID" value="GAA4241332.1"/>
    <property type="molecule type" value="Genomic_DNA"/>
</dbReference>
<evidence type="ECO:0000256" key="1">
    <source>
        <dbReference type="SAM" id="Coils"/>
    </source>
</evidence>
<evidence type="ECO:0000313" key="3">
    <source>
        <dbReference type="Proteomes" id="UP001501682"/>
    </source>
</evidence>
<name>A0ABP8CMX8_9FLAO</name>
<keyword evidence="1" id="KW-0175">Coiled coil</keyword>
<feature type="coiled-coil region" evidence="1">
    <location>
        <begin position="67"/>
        <end position="101"/>
    </location>
</feature>
<comment type="caution">
    <text evidence="2">The sequence shown here is derived from an EMBL/GenBank/DDBJ whole genome shotgun (WGS) entry which is preliminary data.</text>
</comment>
<keyword evidence="3" id="KW-1185">Reference proteome</keyword>
<protein>
    <submittedName>
        <fullName evidence="2">Uncharacterized protein</fullName>
    </submittedName>
</protein>
<organism evidence="2 3">
    <name type="scientific">Winogradskyella damuponensis</name>
    <dbReference type="NCBI Taxonomy" id="943939"/>
    <lineage>
        <taxon>Bacteria</taxon>
        <taxon>Pseudomonadati</taxon>
        <taxon>Bacteroidota</taxon>
        <taxon>Flavobacteriia</taxon>
        <taxon>Flavobacteriales</taxon>
        <taxon>Flavobacteriaceae</taxon>
        <taxon>Winogradskyella</taxon>
    </lineage>
</organism>
<dbReference type="Proteomes" id="UP001501682">
    <property type="component" value="Unassembled WGS sequence"/>
</dbReference>
<accession>A0ABP8CMX8</accession>
<dbReference type="RefSeq" id="WP_334469444.1">
    <property type="nucleotide sequence ID" value="NZ_BAABCB010000005.1"/>
</dbReference>